<evidence type="ECO:0000313" key="3">
    <source>
        <dbReference type="EMBL" id="NBN63012.1"/>
    </source>
</evidence>
<evidence type="ECO:0000256" key="1">
    <source>
        <dbReference type="SAM" id="MobiDB-lite"/>
    </source>
</evidence>
<name>A0ABW9ZDU6_9HYPH</name>
<dbReference type="Proteomes" id="UP000541347">
    <property type="component" value="Unassembled WGS sequence"/>
</dbReference>
<feature type="region of interest" description="Disordered" evidence="1">
    <location>
        <begin position="115"/>
        <end position="138"/>
    </location>
</feature>
<gene>
    <name evidence="3" type="ORF">GWI71_04885</name>
</gene>
<feature type="chain" id="PRO_5045302552" evidence="2">
    <location>
        <begin position="27"/>
        <end position="138"/>
    </location>
</feature>
<keyword evidence="4" id="KW-1185">Reference proteome</keyword>
<protein>
    <submittedName>
        <fullName evidence="3">Uncharacterized protein</fullName>
    </submittedName>
</protein>
<sequence>MKLFNIAKVASVAIALSAVSPVVVSAQGVNVASVVAACGAGSPCAPLVQALLANVPAPQRTAVIAELAAALAEIQGGGPNIAEALRSAATFSTDPEQQAALADLADAIGGGDGAIDGPVAAGPAADDGLDAPDGGSDN</sequence>
<organism evidence="3 4">
    <name type="scientific">Pannonibacter tanglangensis</name>
    <dbReference type="NCBI Taxonomy" id="2750084"/>
    <lineage>
        <taxon>Bacteria</taxon>
        <taxon>Pseudomonadati</taxon>
        <taxon>Pseudomonadota</taxon>
        <taxon>Alphaproteobacteria</taxon>
        <taxon>Hyphomicrobiales</taxon>
        <taxon>Stappiaceae</taxon>
        <taxon>Pannonibacter</taxon>
    </lineage>
</organism>
<dbReference type="RefSeq" id="WP_161674426.1">
    <property type="nucleotide sequence ID" value="NZ_JAABLP010000001.1"/>
</dbReference>
<reference evidence="3 4" key="1">
    <citation type="submission" date="2020-01" db="EMBL/GenBank/DDBJ databases">
        <authorList>
            <person name="Peng S.Y."/>
            <person name="Li J."/>
            <person name="Wang M."/>
            <person name="Wang L."/>
            <person name="Wang C.Q."/>
            <person name="Wang J.R."/>
        </authorList>
    </citation>
    <scope>NUCLEOTIDE SEQUENCE [LARGE SCALE GENOMIC DNA]</scope>
    <source>
        <strain evidence="3 4">XCT-34</strain>
    </source>
</reference>
<comment type="caution">
    <text evidence="3">The sequence shown here is derived from an EMBL/GenBank/DDBJ whole genome shotgun (WGS) entry which is preliminary data.</text>
</comment>
<keyword evidence="2" id="KW-0732">Signal</keyword>
<dbReference type="EMBL" id="JAABLP010000001">
    <property type="protein sequence ID" value="NBN63012.1"/>
    <property type="molecule type" value="Genomic_DNA"/>
</dbReference>
<evidence type="ECO:0000256" key="2">
    <source>
        <dbReference type="SAM" id="SignalP"/>
    </source>
</evidence>
<evidence type="ECO:0000313" key="4">
    <source>
        <dbReference type="Proteomes" id="UP000541347"/>
    </source>
</evidence>
<feature type="signal peptide" evidence="2">
    <location>
        <begin position="1"/>
        <end position="26"/>
    </location>
</feature>
<accession>A0ABW9ZDU6</accession>
<proteinExistence type="predicted"/>